<accession>A0ABU0FJY0</accession>
<keyword evidence="6 9" id="KW-0067">ATP-binding</keyword>
<evidence type="ECO:0000256" key="4">
    <source>
        <dbReference type="ARBA" id="ARBA00022475"/>
    </source>
</evidence>
<dbReference type="RefSeq" id="WP_307432883.1">
    <property type="nucleotide sequence ID" value="NZ_JAUSVK010000001.1"/>
</dbReference>
<dbReference type="PROSITE" id="PS00211">
    <property type="entry name" value="ABC_TRANSPORTER_1"/>
    <property type="match status" value="1"/>
</dbReference>
<feature type="domain" description="ABC transporter" evidence="8">
    <location>
        <begin position="7"/>
        <end position="255"/>
    </location>
</feature>
<dbReference type="InterPro" id="IPR003439">
    <property type="entry name" value="ABC_transporter-like_ATP-bd"/>
</dbReference>
<keyword evidence="3" id="KW-0813">Transport</keyword>
<evidence type="ECO:0000313" key="9">
    <source>
        <dbReference type="EMBL" id="MDQ0394916.1"/>
    </source>
</evidence>
<comment type="similarity">
    <text evidence="2">Belongs to the ABC transporter superfamily.</text>
</comment>
<keyword evidence="10" id="KW-1185">Reference proteome</keyword>
<dbReference type="EMBL" id="JAUSVK010000001">
    <property type="protein sequence ID" value="MDQ0394916.1"/>
    <property type="molecule type" value="Genomic_DNA"/>
</dbReference>
<keyword evidence="7" id="KW-0472">Membrane</keyword>
<organism evidence="9 10">
    <name type="scientific">Labrys monachus</name>
    <dbReference type="NCBI Taxonomy" id="217067"/>
    <lineage>
        <taxon>Bacteria</taxon>
        <taxon>Pseudomonadati</taxon>
        <taxon>Pseudomonadota</taxon>
        <taxon>Alphaproteobacteria</taxon>
        <taxon>Hyphomicrobiales</taxon>
        <taxon>Xanthobacteraceae</taxon>
        <taxon>Labrys</taxon>
    </lineage>
</organism>
<dbReference type="Pfam" id="PF08352">
    <property type="entry name" value="oligo_HPY"/>
    <property type="match status" value="1"/>
</dbReference>
<dbReference type="InterPro" id="IPR017871">
    <property type="entry name" value="ABC_transporter-like_CS"/>
</dbReference>
<dbReference type="NCBIfam" id="TIGR01727">
    <property type="entry name" value="oligo_HPY"/>
    <property type="match status" value="1"/>
</dbReference>
<dbReference type="PROSITE" id="PS50893">
    <property type="entry name" value="ABC_TRANSPORTER_2"/>
    <property type="match status" value="1"/>
</dbReference>
<keyword evidence="5" id="KW-0547">Nucleotide-binding</keyword>
<dbReference type="InterPro" id="IPR050388">
    <property type="entry name" value="ABC_Ni/Peptide_Import"/>
</dbReference>
<proteinExistence type="inferred from homology"/>
<reference evidence="9 10" key="1">
    <citation type="submission" date="2023-07" db="EMBL/GenBank/DDBJ databases">
        <title>Genomic Encyclopedia of Type Strains, Phase IV (KMG-IV): sequencing the most valuable type-strain genomes for metagenomic binning, comparative biology and taxonomic classification.</title>
        <authorList>
            <person name="Goeker M."/>
        </authorList>
    </citation>
    <scope>NUCLEOTIDE SEQUENCE [LARGE SCALE GENOMIC DNA]</scope>
    <source>
        <strain evidence="9 10">DSM 5896</strain>
    </source>
</reference>
<comment type="caution">
    <text evidence="9">The sequence shown here is derived from an EMBL/GenBank/DDBJ whole genome shotgun (WGS) entry which is preliminary data.</text>
</comment>
<evidence type="ECO:0000256" key="6">
    <source>
        <dbReference type="ARBA" id="ARBA00022840"/>
    </source>
</evidence>
<evidence type="ECO:0000259" key="8">
    <source>
        <dbReference type="PROSITE" id="PS50893"/>
    </source>
</evidence>
<dbReference type="InterPro" id="IPR013563">
    <property type="entry name" value="Oligopep_ABC_C"/>
</dbReference>
<evidence type="ECO:0000313" key="10">
    <source>
        <dbReference type="Proteomes" id="UP001237448"/>
    </source>
</evidence>
<dbReference type="Pfam" id="PF00005">
    <property type="entry name" value="ABC_tran"/>
    <property type="match status" value="1"/>
</dbReference>
<dbReference type="PANTHER" id="PTHR43297:SF2">
    <property type="entry name" value="DIPEPTIDE TRANSPORT ATP-BINDING PROTEIN DPPD"/>
    <property type="match status" value="1"/>
</dbReference>
<dbReference type="SUPFAM" id="SSF52540">
    <property type="entry name" value="P-loop containing nucleoside triphosphate hydrolases"/>
    <property type="match status" value="1"/>
</dbReference>
<name>A0ABU0FJY0_9HYPH</name>
<dbReference type="CDD" id="cd03257">
    <property type="entry name" value="ABC_NikE_OppD_transporters"/>
    <property type="match status" value="1"/>
</dbReference>
<sequence>MSTLLALDGFSITFPGNPAGNATVDGVRLSIGKGEILALVGESGSGKSLLAHAIAGILTGAARIEASTFTFGGIDLRDRCAPGWRDLRGREIGIVFQNARAALNPVRKVGRQIADVLAEHRQLRGKALRQAAIEALKAVRIPDAERRWHAYPGELSGGMCQRVMLAIAMAGNPALLIADEPTTGLDTTTQAAILDLILAQARTRRMACILITHDLALAMQRAERVIVMHAGQVVEEGAAATLLHRPSHPYTQALIGATPAAARTVGELAGIPGSFPNLAEEVAACRFAGRCERVLARCRLDRPSLAGASHQTACWNPL</sequence>
<evidence type="ECO:0000256" key="3">
    <source>
        <dbReference type="ARBA" id="ARBA00022448"/>
    </source>
</evidence>
<evidence type="ECO:0000256" key="5">
    <source>
        <dbReference type="ARBA" id="ARBA00022741"/>
    </source>
</evidence>
<dbReference type="Gene3D" id="3.40.50.300">
    <property type="entry name" value="P-loop containing nucleotide triphosphate hydrolases"/>
    <property type="match status" value="1"/>
</dbReference>
<dbReference type="Proteomes" id="UP001237448">
    <property type="component" value="Unassembled WGS sequence"/>
</dbReference>
<evidence type="ECO:0000256" key="7">
    <source>
        <dbReference type="ARBA" id="ARBA00023136"/>
    </source>
</evidence>
<evidence type="ECO:0000256" key="1">
    <source>
        <dbReference type="ARBA" id="ARBA00004417"/>
    </source>
</evidence>
<comment type="subcellular location">
    <subcellularLocation>
        <location evidence="1">Cell inner membrane</location>
        <topology evidence="1">Peripheral membrane protein</topology>
    </subcellularLocation>
</comment>
<dbReference type="GO" id="GO:0005524">
    <property type="term" value="F:ATP binding"/>
    <property type="evidence" value="ECO:0007669"/>
    <property type="project" value="UniProtKB-KW"/>
</dbReference>
<gene>
    <name evidence="9" type="ORF">J3R73_004708</name>
</gene>
<dbReference type="PANTHER" id="PTHR43297">
    <property type="entry name" value="OLIGOPEPTIDE TRANSPORT ATP-BINDING PROTEIN APPD"/>
    <property type="match status" value="1"/>
</dbReference>
<dbReference type="InterPro" id="IPR003593">
    <property type="entry name" value="AAA+_ATPase"/>
</dbReference>
<keyword evidence="4" id="KW-1003">Cell membrane</keyword>
<dbReference type="InterPro" id="IPR027417">
    <property type="entry name" value="P-loop_NTPase"/>
</dbReference>
<dbReference type="SMART" id="SM00382">
    <property type="entry name" value="AAA"/>
    <property type="match status" value="1"/>
</dbReference>
<protein>
    <submittedName>
        <fullName evidence="9">Oligopeptide/dipeptide ABC transporter ATP-binding protein</fullName>
    </submittedName>
</protein>
<evidence type="ECO:0000256" key="2">
    <source>
        <dbReference type="ARBA" id="ARBA00005417"/>
    </source>
</evidence>